<feature type="domain" description="TonB-dependent receptor-like beta-barrel" evidence="10">
    <location>
        <begin position="276"/>
        <end position="697"/>
    </location>
</feature>
<organism evidence="12">
    <name type="scientific">hydrothermal vent metagenome</name>
    <dbReference type="NCBI Taxonomy" id="652676"/>
    <lineage>
        <taxon>unclassified sequences</taxon>
        <taxon>metagenomes</taxon>
        <taxon>ecological metagenomes</taxon>
    </lineage>
</organism>
<keyword evidence="3" id="KW-0812">Transmembrane</keyword>
<dbReference type="SUPFAM" id="SSF56935">
    <property type="entry name" value="Porins"/>
    <property type="match status" value="1"/>
</dbReference>
<name>A0A3B1B0F5_9ZZZZ</name>
<reference evidence="12" key="1">
    <citation type="submission" date="2018-06" db="EMBL/GenBank/DDBJ databases">
        <authorList>
            <person name="Zhirakovskaya E."/>
        </authorList>
    </citation>
    <scope>NUCLEOTIDE SEQUENCE</scope>
</reference>
<evidence type="ECO:0000256" key="3">
    <source>
        <dbReference type="ARBA" id="ARBA00022692"/>
    </source>
</evidence>
<dbReference type="PROSITE" id="PS52016">
    <property type="entry name" value="TONB_DEPENDENT_REC_3"/>
    <property type="match status" value="1"/>
</dbReference>
<sequence>MSLHNIVIAACLLFSTAAFAAEKFPGNTFPADAPTNGAFPEDVFPGDFPENDPMFQGEEEFLISATGYSRPARLAPSVATVITAHEIAQLGATTVYEALESVPGLHVFPREDGHAPGISIRGIQTATVPEVLLLRNGLPVEGAQSKANPGGYRMPVANVARIEVIRGPGSAVHGADAFSGVINVITKDANEINGTTFGARTGSFDTQEVWTLHGEKYGDWSVAFSLELSQSDGDRDRKADVDFQTTLDGRMGTTVSLAPGSLETGYDGYLETSLYLTNGAWDIDLWHWRSNNRGLGPGVAQALDPEGSEDHEYYQLDIGHTNKELHPDWELKSRFSYVYQEMRRTFMLLPSGTTVPIGADGNLFTSGVGGIVTFTDGLFGNPDLEERKYTVELTALYEGMEGHTWRASTGYSRQEVETEETKNFGPGVIDGTVSPINSATTDVSGTENVYMEDQDRERWFLSIQNEWRFAKGWNLTAGVRYDQYDDFGDTINPRVALVWAPPMPITTKLMYGRAFRAPSLAEMYYKNNPAYLGDPDIDPETIDTLEFAFEYYPLYKLLSKLNIFYYDMDDTIDYLPSTAGVTATNTDGQRGYGFEMEVEWDVTNQLELRSNFAWQHSENKVDGSRVPDAPGRQFHVSANWNFMPHWHISSQANWIGGQKRAMTDARDEVDSYTLVDMTLRRKAANQPWELAVSARNLFDQNEEYDPSPLGTPTGIPGDYRRQGQSLYAEIQYHYR</sequence>
<feature type="domain" description="TonB-dependent receptor plug" evidence="11">
    <location>
        <begin position="74"/>
        <end position="181"/>
    </location>
</feature>
<dbReference type="CDD" id="cd01347">
    <property type="entry name" value="ligand_gated_channel"/>
    <property type="match status" value="1"/>
</dbReference>
<dbReference type="Pfam" id="PF07715">
    <property type="entry name" value="Plug"/>
    <property type="match status" value="1"/>
</dbReference>
<keyword evidence="5" id="KW-0798">TonB box</keyword>
<dbReference type="Gene3D" id="2.40.170.20">
    <property type="entry name" value="TonB-dependent receptor, beta-barrel domain"/>
    <property type="match status" value="1"/>
</dbReference>
<dbReference type="InterPro" id="IPR039426">
    <property type="entry name" value="TonB-dep_rcpt-like"/>
</dbReference>
<proteinExistence type="predicted"/>
<evidence type="ECO:0000256" key="7">
    <source>
        <dbReference type="ARBA" id="ARBA00023170"/>
    </source>
</evidence>
<dbReference type="Gene3D" id="2.170.130.10">
    <property type="entry name" value="TonB-dependent receptor, plug domain"/>
    <property type="match status" value="1"/>
</dbReference>
<dbReference type="InterPro" id="IPR037066">
    <property type="entry name" value="Plug_dom_sf"/>
</dbReference>
<dbReference type="GO" id="GO:0009279">
    <property type="term" value="C:cell outer membrane"/>
    <property type="evidence" value="ECO:0007669"/>
    <property type="project" value="UniProtKB-SubCell"/>
</dbReference>
<protein>
    <submittedName>
        <fullName evidence="12">TonB-dependent receptor Outer membrane receptor for ferrienterochelin and colicins</fullName>
    </submittedName>
</protein>
<evidence type="ECO:0000256" key="5">
    <source>
        <dbReference type="ARBA" id="ARBA00023077"/>
    </source>
</evidence>
<evidence type="ECO:0000256" key="8">
    <source>
        <dbReference type="ARBA" id="ARBA00023237"/>
    </source>
</evidence>
<feature type="region of interest" description="Disordered" evidence="9">
    <location>
        <begin position="418"/>
        <end position="437"/>
    </location>
</feature>
<dbReference type="PANTHER" id="PTHR30069">
    <property type="entry name" value="TONB-DEPENDENT OUTER MEMBRANE RECEPTOR"/>
    <property type="match status" value="1"/>
</dbReference>
<evidence type="ECO:0000259" key="11">
    <source>
        <dbReference type="Pfam" id="PF07715"/>
    </source>
</evidence>
<dbReference type="InterPro" id="IPR000531">
    <property type="entry name" value="Beta-barrel_TonB"/>
</dbReference>
<keyword evidence="4" id="KW-0732">Signal</keyword>
<accession>A0A3B1B0F5</accession>
<dbReference type="PANTHER" id="PTHR30069:SF29">
    <property type="entry name" value="HEMOGLOBIN AND HEMOGLOBIN-HAPTOGLOBIN-BINDING PROTEIN 1-RELATED"/>
    <property type="match status" value="1"/>
</dbReference>
<evidence type="ECO:0000256" key="1">
    <source>
        <dbReference type="ARBA" id="ARBA00004571"/>
    </source>
</evidence>
<evidence type="ECO:0000259" key="10">
    <source>
        <dbReference type="Pfam" id="PF00593"/>
    </source>
</evidence>
<dbReference type="GO" id="GO:0044718">
    <property type="term" value="P:siderophore transmembrane transport"/>
    <property type="evidence" value="ECO:0007669"/>
    <property type="project" value="TreeGrafter"/>
</dbReference>
<keyword evidence="6" id="KW-0472">Membrane</keyword>
<evidence type="ECO:0000256" key="2">
    <source>
        <dbReference type="ARBA" id="ARBA00022448"/>
    </source>
</evidence>
<comment type="subcellular location">
    <subcellularLocation>
        <location evidence="1">Cell outer membrane</location>
        <topology evidence="1">Multi-pass membrane protein</topology>
    </subcellularLocation>
</comment>
<keyword evidence="8" id="KW-0998">Cell outer membrane</keyword>
<evidence type="ECO:0000256" key="9">
    <source>
        <dbReference type="SAM" id="MobiDB-lite"/>
    </source>
</evidence>
<evidence type="ECO:0000313" key="12">
    <source>
        <dbReference type="EMBL" id="VAX11819.1"/>
    </source>
</evidence>
<dbReference type="GO" id="GO:0015344">
    <property type="term" value="F:siderophore uptake transmembrane transporter activity"/>
    <property type="evidence" value="ECO:0007669"/>
    <property type="project" value="TreeGrafter"/>
</dbReference>
<evidence type="ECO:0000256" key="4">
    <source>
        <dbReference type="ARBA" id="ARBA00022729"/>
    </source>
</evidence>
<gene>
    <name evidence="12" type="ORF">MNBD_GAMMA26-1287</name>
</gene>
<keyword evidence="7 12" id="KW-0675">Receptor</keyword>
<evidence type="ECO:0000256" key="6">
    <source>
        <dbReference type="ARBA" id="ARBA00023136"/>
    </source>
</evidence>
<keyword evidence="2" id="KW-0813">Transport</keyword>
<dbReference type="EMBL" id="UOFX01000091">
    <property type="protein sequence ID" value="VAX11819.1"/>
    <property type="molecule type" value="Genomic_DNA"/>
</dbReference>
<dbReference type="AlphaFoldDB" id="A0A3B1B0F5"/>
<dbReference type="Pfam" id="PF00593">
    <property type="entry name" value="TonB_dep_Rec_b-barrel"/>
    <property type="match status" value="1"/>
</dbReference>
<dbReference type="InterPro" id="IPR012910">
    <property type="entry name" value="Plug_dom"/>
</dbReference>
<dbReference type="InterPro" id="IPR036942">
    <property type="entry name" value="Beta-barrel_TonB_sf"/>
</dbReference>